<dbReference type="OrthoDB" id="7620110at2"/>
<evidence type="ECO:0000256" key="1">
    <source>
        <dbReference type="SAM" id="MobiDB-lite"/>
    </source>
</evidence>
<feature type="transmembrane region" description="Helical" evidence="2">
    <location>
        <begin position="12"/>
        <end position="29"/>
    </location>
</feature>
<dbReference type="STRING" id="1280946.HY29_07125"/>
<organism evidence="3 4">
    <name type="scientific">Hyphomonas beringensis</name>
    <dbReference type="NCBI Taxonomy" id="1280946"/>
    <lineage>
        <taxon>Bacteria</taxon>
        <taxon>Pseudomonadati</taxon>
        <taxon>Pseudomonadota</taxon>
        <taxon>Alphaproteobacteria</taxon>
        <taxon>Hyphomonadales</taxon>
        <taxon>Hyphomonadaceae</taxon>
        <taxon>Hyphomonas</taxon>
    </lineage>
</organism>
<keyword evidence="2" id="KW-0812">Transmembrane</keyword>
<evidence type="ECO:0000313" key="3">
    <source>
        <dbReference type="EMBL" id="KCZ50528.1"/>
    </source>
</evidence>
<dbReference type="AlphaFoldDB" id="A0A062TYG0"/>
<dbReference type="PATRIC" id="fig|1280946.3.peg.3524"/>
<comment type="caution">
    <text evidence="3">The sequence shown here is derived from an EMBL/GenBank/DDBJ whole genome shotgun (WGS) entry which is preliminary data.</text>
</comment>
<sequence>MTRTASQTARMNLSDALSGVIGLFAQLGIGVLLVLFAGLLAVMTAIAGVLLASAALVMRFANRRSASPITPSGESDPMTLEARRTPRGWTVE</sequence>
<evidence type="ECO:0000313" key="4">
    <source>
        <dbReference type="Proteomes" id="UP000027037"/>
    </source>
</evidence>
<protein>
    <submittedName>
        <fullName evidence="3">Uncharacterized protein</fullName>
    </submittedName>
</protein>
<dbReference type="Proteomes" id="UP000027037">
    <property type="component" value="Unassembled WGS sequence"/>
</dbReference>
<dbReference type="RefSeq" id="WP_034799760.1">
    <property type="nucleotide sequence ID" value="NZ_AWFF01000109.1"/>
</dbReference>
<reference evidence="3 4" key="1">
    <citation type="journal article" date="2014" name="Antonie Van Leeuwenhoek">
        <title>Hyphomonas beringensis sp. nov. and Hyphomonas chukchiensis sp. nov., isolated from surface seawater of the Bering Sea and Chukchi Sea.</title>
        <authorList>
            <person name="Li C."/>
            <person name="Lai Q."/>
            <person name="Li G."/>
            <person name="Dong C."/>
            <person name="Wang J."/>
            <person name="Liao Y."/>
            <person name="Shao Z."/>
        </authorList>
    </citation>
    <scope>NUCLEOTIDE SEQUENCE [LARGE SCALE GENOMIC DNA]</scope>
    <source>
        <strain evidence="3 4">25B14_1</strain>
    </source>
</reference>
<keyword evidence="2" id="KW-0472">Membrane</keyword>
<dbReference type="EMBL" id="AWFF01000109">
    <property type="protein sequence ID" value="KCZ50528.1"/>
    <property type="molecule type" value="Genomic_DNA"/>
</dbReference>
<proteinExistence type="predicted"/>
<keyword evidence="2" id="KW-1133">Transmembrane helix</keyword>
<feature type="region of interest" description="Disordered" evidence="1">
    <location>
        <begin position="66"/>
        <end position="92"/>
    </location>
</feature>
<gene>
    <name evidence="3" type="ORF">HY29_07125</name>
</gene>
<name>A0A062TYG0_9PROT</name>
<evidence type="ECO:0000256" key="2">
    <source>
        <dbReference type="SAM" id="Phobius"/>
    </source>
</evidence>
<accession>A0A062TYG0</accession>
<feature type="transmembrane region" description="Helical" evidence="2">
    <location>
        <begin position="35"/>
        <end position="57"/>
    </location>
</feature>
<keyword evidence="4" id="KW-1185">Reference proteome</keyword>